<feature type="compositionally biased region" description="Polar residues" evidence="1">
    <location>
        <begin position="34"/>
        <end position="44"/>
    </location>
</feature>
<evidence type="ECO:0000256" key="1">
    <source>
        <dbReference type="SAM" id="MobiDB-lite"/>
    </source>
</evidence>
<evidence type="ECO:0000313" key="2">
    <source>
        <dbReference type="EMBL" id="KAH3815924.1"/>
    </source>
</evidence>
<evidence type="ECO:0000313" key="3">
    <source>
        <dbReference type="Proteomes" id="UP000828390"/>
    </source>
</evidence>
<accession>A0A9D4GI84</accession>
<keyword evidence="3" id="KW-1185">Reference proteome</keyword>
<gene>
    <name evidence="2" type="ORF">DPMN_144461</name>
</gene>
<dbReference type="Proteomes" id="UP000828390">
    <property type="component" value="Unassembled WGS sequence"/>
</dbReference>
<feature type="region of interest" description="Disordered" evidence="1">
    <location>
        <begin position="1"/>
        <end position="117"/>
    </location>
</feature>
<dbReference type="AlphaFoldDB" id="A0A9D4GI84"/>
<reference evidence="2" key="1">
    <citation type="journal article" date="2019" name="bioRxiv">
        <title>The Genome of the Zebra Mussel, Dreissena polymorpha: A Resource for Invasive Species Research.</title>
        <authorList>
            <person name="McCartney M.A."/>
            <person name="Auch B."/>
            <person name="Kono T."/>
            <person name="Mallez S."/>
            <person name="Zhang Y."/>
            <person name="Obille A."/>
            <person name="Becker A."/>
            <person name="Abrahante J.E."/>
            <person name="Garbe J."/>
            <person name="Badalamenti J.P."/>
            <person name="Herman A."/>
            <person name="Mangelson H."/>
            <person name="Liachko I."/>
            <person name="Sullivan S."/>
            <person name="Sone E.D."/>
            <person name="Koren S."/>
            <person name="Silverstein K.A.T."/>
            <person name="Beckman K.B."/>
            <person name="Gohl D.M."/>
        </authorList>
    </citation>
    <scope>NUCLEOTIDE SEQUENCE</scope>
    <source>
        <strain evidence="2">Duluth1</strain>
        <tissue evidence="2">Whole animal</tissue>
    </source>
</reference>
<proteinExistence type="predicted"/>
<name>A0A9D4GI84_DREPO</name>
<feature type="compositionally biased region" description="Low complexity" evidence="1">
    <location>
        <begin position="82"/>
        <end position="98"/>
    </location>
</feature>
<sequence>MMSTSRLSVPTSRTCRSASPNARRTRANNRQRSLSTCSDPSSAGRQGCIKASVSRENSRDNLTTGKLTKQRRAPTLNKRPDSSCSSLKSSSSSDSTSDLQASKRSHSTNHKTKENIVKSFYSKNAPLSISFSITWRHTRHKR</sequence>
<organism evidence="2 3">
    <name type="scientific">Dreissena polymorpha</name>
    <name type="common">Zebra mussel</name>
    <name type="synonym">Mytilus polymorpha</name>
    <dbReference type="NCBI Taxonomy" id="45954"/>
    <lineage>
        <taxon>Eukaryota</taxon>
        <taxon>Metazoa</taxon>
        <taxon>Spiralia</taxon>
        <taxon>Lophotrochozoa</taxon>
        <taxon>Mollusca</taxon>
        <taxon>Bivalvia</taxon>
        <taxon>Autobranchia</taxon>
        <taxon>Heteroconchia</taxon>
        <taxon>Euheterodonta</taxon>
        <taxon>Imparidentia</taxon>
        <taxon>Neoheterodontei</taxon>
        <taxon>Myida</taxon>
        <taxon>Dreissenoidea</taxon>
        <taxon>Dreissenidae</taxon>
        <taxon>Dreissena</taxon>
    </lineage>
</organism>
<dbReference type="EMBL" id="JAIWYP010000006">
    <property type="protein sequence ID" value="KAH3815924.1"/>
    <property type="molecule type" value="Genomic_DNA"/>
</dbReference>
<feature type="compositionally biased region" description="Polar residues" evidence="1">
    <location>
        <begin position="1"/>
        <end position="15"/>
    </location>
</feature>
<reference evidence="2" key="2">
    <citation type="submission" date="2020-11" db="EMBL/GenBank/DDBJ databases">
        <authorList>
            <person name="McCartney M.A."/>
            <person name="Auch B."/>
            <person name="Kono T."/>
            <person name="Mallez S."/>
            <person name="Becker A."/>
            <person name="Gohl D.M."/>
            <person name="Silverstein K.A.T."/>
            <person name="Koren S."/>
            <person name="Bechman K.B."/>
            <person name="Herman A."/>
            <person name="Abrahante J.E."/>
            <person name="Garbe J."/>
        </authorList>
    </citation>
    <scope>NUCLEOTIDE SEQUENCE</scope>
    <source>
        <strain evidence="2">Duluth1</strain>
        <tissue evidence="2">Whole animal</tissue>
    </source>
</reference>
<comment type="caution">
    <text evidence="2">The sequence shown here is derived from an EMBL/GenBank/DDBJ whole genome shotgun (WGS) entry which is preliminary data.</text>
</comment>
<protein>
    <submittedName>
        <fullName evidence="2">Uncharacterized protein</fullName>
    </submittedName>
</protein>